<keyword evidence="3" id="KW-0805">Transcription regulation</keyword>
<dbReference type="PANTHER" id="PTHR21654">
    <property type="entry name" value="FI21293P1"/>
    <property type="match status" value="1"/>
</dbReference>
<name>B9T2F9_RICCO</name>
<dbReference type="Proteomes" id="UP000008311">
    <property type="component" value="Unassembled WGS sequence"/>
</dbReference>
<sequence length="649" mass="71539">MQGDSSSVLANSAADVAPTATRVLLHEGGDEVGGRGGDASGGGGGGGGLSNSGEDRVLVDEADRMSYGANRWPRQETLALLKIRSDMDAVFRDSSLKGPLWEEVSRKLAELGFHRSAKKCKEKFENVYKYHKRTKDGRTGKSEGKTYRFFDQLEAFESHHQSQPALPPTQPSPPSKPQPVTTAATTTTTTLPWSNPPVVTHATVPSTANHPVNITSQNNIVITPIVDPIINPMPLSSSQPLNPCQNMFPTSFQNLTSHLFSSSTSSSTASDEELQGSTRKRKRRWKDFFERLTKDVIKKQEELQRKFLETVEKREHERIAREETWRMQEMARINREHEILIQERTTAAAKDASVIAFLQKISGQQNSIQIPDISPPPPPPPAPAPAPAPALVMTSPPALQPPVLAPVPVPVPVSQPRPPPAPSVPITKLDIPGKDNGQSNSNAAIVLSPSRWPKVEVEALIRLRTSLDSKYLQNGPKGPLWEEISAGMQRLGYSRSAKRCKEKWENINKYFKKVKESNKKRSEDSKTCPYFHQLDAIRKERVKGINDNNPVTTMEPLMVRPEQQWPPQQGNLQQHVQVNGREIMDHHNIGEDEEEEGDDGEDDDDDDDGDTEEEDEGGGGFQVVASKPPASLGNDDKTPGSAALINDAR</sequence>
<keyword evidence="2" id="KW-0677">Repeat</keyword>
<feature type="compositionally biased region" description="Acidic residues" evidence="7">
    <location>
        <begin position="591"/>
        <end position="617"/>
    </location>
</feature>
<dbReference type="GO" id="GO:0005634">
    <property type="term" value="C:nucleus"/>
    <property type="evidence" value="ECO:0007669"/>
    <property type="project" value="UniProtKB-SubCell"/>
</dbReference>
<feature type="region of interest" description="Disordered" evidence="7">
    <location>
        <begin position="20"/>
        <end position="54"/>
    </location>
</feature>
<dbReference type="eggNOG" id="KOG4282">
    <property type="taxonomic scope" value="Eukaryota"/>
</dbReference>
<dbReference type="InterPro" id="IPR001005">
    <property type="entry name" value="SANT/Myb"/>
</dbReference>
<feature type="region of interest" description="Disordered" evidence="7">
    <location>
        <begin position="367"/>
        <end position="390"/>
    </location>
</feature>
<evidence type="ECO:0000256" key="2">
    <source>
        <dbReference type="ARBA" id="ARBA00022737"/>
    </source>
</evidence>
<feature type="compositionally biased region" description="Gly residues" evidence="7">
    <location>
        <begin position="34"/>
        <end position="50"/>
    </location>
</feature>
<organism evidence="9 10">
    <name type="scientific">Ricinus communis</name>
    <name type="common">Castor bean</name>
    <dbReference type="NCBI Taxonomy" id="3988"/>
    <lineage>
        <taxon>Eukaryota</taxon>
        <taxon>Viridiplantae</taxon>
        <taxon>Streptophyta</taxon>
        <taxon>Embryophyta</taxon>
        <taxon>Tracheophyta</taxon>
        <taxon>Spermatophyta</taxon>
        <taxon>Magnoliopsida</taxon>
        <taxon>eudicotyledons</taxon>
        <taxon>Gunneridae</taxon>
        <taxon>Pentapetalae</taxon>
        <taxon>rosids</taxon>
        <taxon>fabids</taxon>
        <taxon>Malpighiales</taxon>
        <taxon>Euphorbiaceae</taxon>
        <taxon>Acalyphoideae</taxon>
        <taxon>Acalypheae</taxon>
        <taxon>Ricinus</taxon>
    </lineage>
</organism>
<dbReference type="EMBL" id="EQ974381">
    <property type="protein sequence ID" value="EEF29943.1"/>
    <property type="molecule type" value="Genomic_DNA"/>
</dbReference>
<keyword evidence="6" id="KW-0539">Nucleus</keyword>
<evidence type="ECO:0000313" key="10">
    <source>
        <dbReference type="Proteomes" id="UP000008311"/>
    </source>
</evidence>
<evidence type="ECO:0000256" key="7">
    <source>
        <dbReference type="SAM" id="MobiDB-lite"/>
    </source>
</evidence>
<dbReference type="InParanoid" id="B9T2F9"/>
<dbReference type="Gene3D" id="1.10.10.60">
    <property type="entry name" value="Homeodomain-like"/>
    <property type="match status" value="2"/>
</dbReference>
<keyword evidence="10" id="KW-1185">Reference proteome</keyword>
<feature type="region of interest" description="Disordered" evidence="7">
    <location>
        <begin position="259"/>
        <end position="281"/>
    </location>
</feature>
<evidence type="ECO:0000256" key="4">
    <source>
        <dbReference type="ARBA" id="ARBA00023125"/>
    </source>
</evidence>
<feature type="compositionally biased region" description="Basic and acidic residues" evidence="7">
    <location>
        <begin position="24"/>
        <end position="33"/>
    </location>
</feature>
<dbReference type="STRING" id="3988.B9T2F9"/>
<reference evidence="10" key="1">
    <citation type="journal article" date="2010" name="Nat. Biotechnol.">
        <title>Draft genome sequence of the oilseed species Ricinus communis.</title>
        <authorList>
            <person name="Chan A.P."/>
            <person name="Crabtree J."/>
            <person name="Zhao Q."/>
            <person name="Lorenzi H."/>
            <person name="Orvis J."/>
            <person name="Puiu D."/>
            <person name="Melake-Berhan A."/>
            <person name="Jones K.M."/>
            <person name="Redman J."/>
            <person name="Chen G."/>
            <person name="Cahoon E.B."/>
            <person name="Gedil M."/>
            <person name="Stanke M."/>
            <person name="Haas B.J."/>
            <person name="Wortman J.R."/>
            <person name="Fraser-Liggett C.M."/>
            <person name="Ravel J."/>
            <person name="Rabinowicz P.D."/>
        </authorList>
    </citation>
    <scope>NUCLEOTIDE SEQUENCE [LARGE SCALE GENOMIC DNA]</scope>
    <source>
        <strain evidence="10">cv. Hale</strain>
    </source>
</reference>
<dbReference type="PROSITE" id="PS50090">
    <property type="entry name" value="MYB_LIKE"/>
    <property type="match status" value="2"/>
</dbReference>
<evidence type="ECO:0000256" key="1">
    <source>
        <dbReference type="ARBA" id="ARBA00004123"/>
    </source>
</evidence>
<accession>B9T2F9</accession>
<feature type="region of interest" description="Disordered" evidence="7">
    <location>
        <begin position="158"/>
        <end position="210"/>
    </location>
</feature>
<dbReference type="OrthoDB" id="691673at2759"/>
<dbReference type="AlphaFoldDB" id="B9T2F9"/>
<dbReference type="SMART" id="SM00717">
    <property type="entry name" value="SANT"/>
    <property type="match status" value="2"/>
</dbReference>
<evidence type="ECO:0000256" key="5">
    <source>
        <dbReference type="ARBA" id="ARBA00023163"/>
    </source>
</evidence>
<evidence type="ECO:0000256" key="6">
    <source>
        <dbReference type="ARBA" id="ARBA00023242"/>
    </source>
</evidence>
<dbReference type="PANTHER" id="PTHR21654:SF73">
    <property type="entry name" value="TRIHELIX TRANSCRIPTION FACTOR GT-2"/>
    <property type="match status" value="1"/>
</dbReference>
<evidence type="ECO:0000259" key="8">
    <source>
        <dbReference type="PROSITE" id="PS50090"/>
    </source>
</evidence>
<keyword evidence="5" id="KW-0804">Transcription</keyword>
<keyword evidence="4" id="KW-0238">DNA-binding</keyword>
<feature type="compositionally biased region" description="Pro residues" evidence="7">
    <location>
        <begin position="165"/>
        <end position="177"/>
    </location>
</feature>
<protein>
    <recommendedName>
        <fullName evidence="8">Myb-like domain-containing protein</fullName>
    </recommendedName>
</protein>
<dbReference type="GO" id="GO:0003677">
    <property type="term" value="F:DNA binding"/>
    <property type="evidence" value="ECO:0007669"/>
    <property type="project" value="UniProtKB-KW"/>
</dbReference>
<evidence type="ECO:0000313" key="9">
    <source>
        <dbReference type="EMBL" id="EEF29943.1"/>
    </source>
</evidence>
<dbReference type="OMA" id="SHGKTYK"/>
<feature type="domain" description="Myb-like" evidence="8">
    <location>
        <begin position="450"/>
        <end position="508"/>
    </location>
</feature>
<dbReference type="CDD" id="cd12203">
    <property type="entry name" value="GT1"/>
    <property type="match status" value="2"/>
</dbReference>
<dbReference type="InterPro" id="IPR044822">
    <property type="entry name" value="Myb_DNA-bind_4"/>
</dbReference>
<dbReference type="GO" id="GO:0006355">
    <property type="term" value="P:regulation of DNA-templated transcription"/>
    <property type="evidence" value="ECO:0007669"/>
    <property type="project" value="UniProtKB-ARBA"/>
</dbReference>
<feature type="domain" description="Myb-like" evidence="8">
    <location>
        <begin position="64"/>
        <end position="128"/>
    </location>
</feature>
<dbReference type="Pfam" id="PF13837">
    <property type="entry name" value="Myb_DNA-bind_4"/>
    <property type="match status" value="2"/>
</dbReference>
<comment type="subcellular location">
    <subcellularLocation>
        <location evidence="1">Nucleus</location>
    </subcellularLocation>
</comment>
<evidence type="ECO:0000256" key="3">
    <source>
        <dbReference type="ARBA" id="ARBA00023015"/>
    </source>
</evidence>
<gene>
    <name evidence="9" type="ORF">RCOM_0453340</name>
</gene>
<feature type="compositionally biased region" description="Low complexity" evidence="7">
    <location>
        <begin position="259"/>
        <end position="269"/>
    </location>
</feature>
<proteinExistence type="predicted"/>
<dbReference type="FunFam" id="1.10.10.60:FF:000061">
    <property type="entry name" value="Trihelix transcription factor GT-2"/>
    <property type="match status" value="1"/>
</dbReference>
<dbReference type="KEGG" id="rcu:8262324"/>
<feature type="compositionally biased region" description="Pro residues" evidence="7">
    <location>
        <begin position="373"/>
        <end position="388"/>
    </location>
</feature>
<feature type="region of interest" description="Disordered" evidence="7">
    <location>
        <begin position="588"/>
        <end position="649"/>
    </location>
</feature>
<feature type="compositionally biased region" description="Low complexity" evidence="7">
    <location>
        <begin position="178"/>
        <end position="190"/>
    </location>
</feature>
<dbReference type="FunFam" id="1.10.10.60:FF:000092">
    <property type="entry name" value="Trihelix transcription factor GT-2"/>
    <property type="match status" value="1"/>
</dbReference>